<keyword evidence="2" id="KW-0805">Transcription regulation</keyword>
<reference evidence="6 7" key="1">
    <citation type="submission" date="2011-08" db="EMBL/GenBank/DDBJ databases">
        <title>The Genome Sequence of Clostridium hathewayi WAL-18680.</title>
        <authorList>
            <consortium name="The Broad Institute Genome Sequencing Platform"/>
            <person name="Earl A."/>
            <person name="Ward D."/>
            <person name="Feldgarden M."/>
            <person name="Gevers D."/>
            <person name="Finegold S.M."/>
            <person name="Summanen P.H."/>
            <person name="Molitoris D.R."/>
            <person name="Song M."/>
            <person name="Daigneault M."/>
            <person name="Allen-Vercoe E."/>
            <person name="Young S.K."/>
            <person name="Zeng Q."/>
            <person name="Gargeya S."/>
            <person name="Fitzgerald M."/>
            <person name="Haas B."/>
            <person name="Abouelleil A."/>
            <person name="Alvarado L."/>
            <person name="Arachchi H.M."/>
            <person name="Berlin A."/>
            <person name="Brown A."/>
            <person name="Chapman S.B."/>
            <person name="Chen Z."/>
            <person name="Dunbar C."/>
            <person name="Freedman E."/>
            <person name="Gearin G."/>
            <person name="Gellesch M."/>
            <person name="Goldberg J."/>
            <person name="Griggs A."/>
            <person name="Gujja S."/>
            <person name="Heiman D."/>
            <person name="Howarth C."/>
            <person name="Larson L."/>
            <person name="Lui A."/>
            <person name="MacDonald P.J.P."/>
            <person name="Montmayeur A."/>
            <person name="Murphy C."/>
            <person name="Neiman D."/>
            <person name="Pearson M."/>
            <person name="Priest M."/>
            <person name="Roberts A."/>
            <person name="Saif S."/>
            <person name="Shea T."/>
            <person name="Shenoy N."/>
            <person name="Sisk P."/>
            <person name="Stolte C."/>
            <person name="Sykes S."/>
            <person name="Wortman J."/>
            <person name="Nusbaum C."/>
            <person name="Birren B."/>
        </authorList>
    </citation>
    <scope>NUCLEOTIDE SEQUENCE [LARGE SCALE GENOMIC DNA]</scope>
    <source>
        <strain evidence="6 7">WAL-18680</strain>
    </source>
</reference>
<dbReference type="GO" id="GO:0003677">
    <property type="term" value="F:DNA binding"/>
    <property type="evidence" value="ECO:0007669"/>
    <property type="project" value="UniProtKB-KW"/>
</dbReference>
<dbReference type="SMART" id="SM00866">
    <property type="entry name" value="UTRA"/>
    <property type="match status" value="1"/>
</dbReference>
<dbReference type="InterPro" id="IPR011663">
    <property type="entry name" value="UTRA"/>
</dbReference>
<evidence type="ECO:0000256" key="1">
    <source>
        <dbReference type="ARBA" id="ARBA00022491"/>
    </source>
</evidence>
<comment type="caution">
    <text evidence="6">The sequence shown here is derived from an EMBL/GenBank/DDBJ whole genome shotgun (WGS) entry which is preliminary data.</text>
</comment>
<dbReference type="SMART" id="SM00345">
    <property type="entry name" value="HTH_GNTR"/>
    <property type="match status" value="1"/>
</dbReference>
<keyword evidence="4" id="KW-0804">Transcription</keyword>
<dbReference type="InterPro" id="IPR000524">
    <property type="entry name" value="Tscrpt_reg_HTH_GntR"/>
</dbReference>
<dbReference type="InterPro" id="IPR050679">
    <property type="entry name" value="Bact_HTH_transcr_reg"/>
</dbReference>
<dbReference type="SUPFAM" id="SSF64288">
    <property type="entry name" value="Chorismate lyase-like"/>
    <property type="match status" value="1"/>
</dbReference>
<proteinExistence type="predicted"/>
<dbReference type="PATRIC" id="fig|742737.3.peg.4452"/>
<dbReference type="OrthoDB" id="9816541at2"/>
<dbReference type="GO" id="GO:0045892">
    <property type="term" value="P:negative regulation of DNA-templated transcription"/>
    <property type="evidence" value="ECO:0007669"/>
    <property type="project" value="TreeGrafter"/>
</dbReference>
<dbReference type="Proteomes" id="UP000005384">
    <property type="component" value="Unassembled WGS sequence"/>
</dbReference>
<dbReference type="Pfam" id="PF07702">
    <property type="entry name" value="UTRA"/>
    <property type="match status" value="1"/>
</dbReference>
<dbReference type="PROSITE" id="PS50949">
    <property type="entry name" value="HTH_GNTR"/>
    <property type="match status" value="1"/>
</dbReference>
<evidence type="ECO:0000313" key="7">
    <source>
        <dbReference type="Proteomes" id="UP000005384"/>
    </source>
</evidence>
<accession>G5ILT9</accession>
<dbReference type="EMBL" id="ADLN01000120">
    <property type="protein sequence ID" value="EHI57358.1"/>
    <property type="molecule type" value="Genomic_DNA"/>
</dbReference>
<sequence length="242" mass="27614">MNKSTYIANQIRDKILNTKELAPNQALKTEVELCKEYNVSKMTLKKAIDILVDEGLVYKQRGVGTFVKNLTESPLNNIRDRYKDQNLTGFSASHKGQTVHTKVLEYTVIPASDFIAEQLGIQPSDFVYFIKRLRSVDDFPNVLEETYMPLELMPGLKLANAETSIYSFIENTLQLKVTSSHLSIRAIKSTEEIAGYLNLKPEEPVIAVTQTAFLSNGQLFEYSVCYHRYDVYEFHTVVVRKD</sequence>
<dbReference type="HOGENOM" id="CLU_063236_5_0_9"/>
<dbReference type="Gene3D" id="3.40.1410.10">
    <property type="entry name" value="Chorismate lyase-like"/>
    <property type="match status" value="1"/>
</dbReference>
<dbReference type="PANTHER" id="PTHR44846:SF5">
    <property type="entry name" value="HTH-TYPE TRANSCRIPTIONAL REGULATOR GMUR"/>
    <property type="match status" value="1"/>
</dbReference>
<protein>
    <recommendedName>
        <fullName evidence="5">HTH gntR-type domain-containing protein</fullName>
    </recommendedName>
</protein>
<evidence type="ECO:0000313" key="6">
    <source>
        <dbReference type="EMBL" id="EHI57358.1"/>
    </source>
</evidence>
<evidence type="ECO:0000256" key="3">
    <source>
        <dbReference type="ARBA" id="ARBA00023125"/>
    </source>
</evidence>
<dbReference type="InterPro" id="IPR036390">
    <property type="entry name" value="WH_DNA-bd_sf"/>
</dbReference>
<keyword evidence="1" id="KW-0678">Repressor</keyword>
<dbReference type="AlphaFoldDB" id="G5ILT9"/>
<dbReference type="InterPro" id="IPR036388">
    <property type="entry name" value="WH-like_DNA-bd_sf"/>
</dbReference>
<feature type="domain" description="HTH gntR-type" evidence="5">
    <location>
        <begin position="1"/>
        <end position="70"/>
    </location>
</feature>
<keyword evidence="3" id="KW-0238">DNA-binding</keyword>
<dbReference type="FunFam" id="3.40.1410.10:FF:000008">
    <property type="entry name" value="Transcriptional regulator, GntR family"/>
    <property type="match status" value="1"/>
</dbReference>
<evidence type="ECO:0000256" key="4">
    <source>
        <dbReference type="ARBA" id="ARBA00023163"/>
    </source>
</evidence>
<gene>
    <name evidence="6" type="ORF">HMPREF9473_04467</name>
</gene>
<dbReference type="GO" id="GO:0003700">
    <property type="term" value="F:DNA-binding transcription factor activity"/>
    <property type="evidence" value="ECO:0007669"/>
    <property type="project" value="InterPro"/>
</dbReference>
<dbReference type="PRINTS" id="PR00035">
    <property type="entry name" value="HTHGNTR"/>
</dbReference>
<dbReference type="SUPFAM" id="SSF46785">
    <property type="entry name" value="Winged helix' DNA-binding domain"/>
    <property type="match status" value="1"/>
</dbReference>
<name>G5ILT9_9FIRM</name>
<keyword evidence="7" id="KW-1185">Reference proteome</keyword>
<dbReference type="PANTHER" id="PTHR44846">
    <property type="entry name" value="MANNOSYL-D-GLYCERATE TRANSPORT/METABOLISM SYSTEM REPRESSOR MNGR-RELATED"/>
    <property type="match status" value="1"/>
</dbReference>
<dbReference type="CDD" id="cd07377">
    <property type="entry name" value="WHTH_GntR"/>
    <property type="match status" value="1"/>
</dbReference>
<dbReference type="Pfam" id="PF00392">
    <property type="entry name" value="GntR"/>
    <property type="match status" value="1"/>
</dbReference>
<evidence type="ECO:0000259" key="5">
    <source>
        <dbReference type="PROSITE" id="PS50949"/>
    </source>
</evidence>
<organism evidence="6 7">
    <name type="scientific">Hungatella hathewayi WAL-18680</name>
    <dbReference type="NCBI Taxonomy" id="742737"/>
    <lineage>
        <taxon>Bacteria</taxon>
        <taxon>Bacillati</taxon>
        <taxon>Bacillota</taxon>
        <taxon>Clostridia</taxon>
        <taxon>Lachnospirales</taxon>
        <taxon>Lachnospiraceae</taxon>
        <taxon>Hungatella</taxon>
    </lineage>
</organism>
<dbReference type="Gene3D" id="1.10.10.10">
    <property type="entry name" value="Winged helix-like DNA-binding domain superfamily/Winged helix DNA-binding domain"/>
    <property type="match status" value="1"/>
</dbReference>
<dbReference type="InterPro" id="IPR028978">
    <property type="entry name" value="Chorismate_lyase_/UTRA_dom_sf"/>
</dbReference>
<dbReference type="RefSeq" id="WP_006782455.1">
    <property type="nucleotide sequence ID" value="NZ_CP040506.1"/>
</dbReference>
<evidence type="ECO:0000256" key="2">
    <source>
        <dbReference type="ARBA" id="ARBA00023015"/>
    </source>
</evidence>